<keyword evidence="2 5" id="KW-0689">Ribosomal protein</keyword>
<evidence type="ECO:0000256" key="2">
    <source>
        <dbReference type="ARBA" id="ARBA00022980"/>
    </source>
</evidence>
<dbReference type="PRINTS" id="PR00064">
    <property type="entry name" value="RIBOSOMALL35"/>
</dbReference>
<comment type="similarity">
    <text evidence="1 5 6">Belongs to the bacterial ribosomal protein bL35 family.</text>
</comment>
<proteinExistence type="inferred from homology"/>
<dbReference type="GO" id="GO:0006412">
    <property type="term" value="P:translation"/>
    <property type="evidence" value="ECO:0007669"/>
    <property type="project" value="UniProtKB-UniRule"/>
</dbReference>
<keyword evidence="3 5" id="KW-0687">Ribonucleoprotein</keyword>
<dbReference type="Proteomes" id="UP000885660">
    <property type="component" value="Unassembled WGS sequence"/>
</dbReference>
<evidence type="ECO:0000256" key="5">
    <source>
        <dbReference type="HAMAP-Rule" id="MF_00514"/>
    </source>
</evidence>
<dbReference type="EMBL" id="DRBC01000021">
    <property type="protein sequence ID" value="HDN84181.1"/>
    <property type="molecule type" value="Genomic_DNA"/>
</dbReference>
<dbReference type="InterPro" id="IPR018265">
    <property type="entry name" value="Ribosomal_bL35_CS"/>
</dbReference>
<dbReference type="AlphaFoldDB" id="A0A7V0QPW9"/>
<dbReference type="Gene3D" id="4.10.410.60">
    <property type="match status" value="1"/>
</dbReference>
<dbReference type="InterPro" id="IPR001706">
    <property type="entry name" value="Ribosomal_bL35"/>
</dbReference>
<evidence type="ECO:0000256" key="6">
    <source>
        <dbReference type="RuleBase" id="RU000568"/>
    </source>
</evidence>
<dbReference type="PANTHER" id="PTHR33343">
    <property type="entry name" value="54S RIBOSOMAL PROTEIN BL35M"/>
    <property type="match status" value="1"/>
</dbReference>
<evidence type="ECO:0000256" key="4">
    <source>
        <dbReference type="ARBA" id="ARBA00071664"/>
    </source>
</evidence>
<name>A0A7V0QPW9_UNCAE</name>
<dbReference type="Pfam" id="PF01632">
    <property type="entry name" value="Ribosomal_L35p"/>
    <property type="match status" value="1"/>
</dbReference>
<dbReference type="InterPro" id="IPR037229">
    <property type="entry name" value="Ribosomal_bL35_sf"/>
</dbReference>
<organism evidence="7">
    <name type="scientific">Aerophobetes bacterium</name>
    <dbReference type="NCBI Taxonomy" id="2030807"/>
    <lineage>
        <taxon>Bacteria</taxon>
        <taxon>Candidatus Aerophobota</taxon>
    </lineage>
</organism>
<dbReference type="PANTHER" id="PTHR33343:SF1">
    <property type="entry name" value="LARGE RIBOSOMAL SUBUNIT PROTEIN BL35M"/>
    <property type="match status" value="1"/>
</dbReference>
<dbReference type="NCBIfam" id="TIGR00001">
    <property type="entry name" value="rpmI_bact"/>
    <property type="match status" value="1"/>
</dbReference>
<evidence type="ECO:0000256" key="1">
    <source>
        <dbReference type="ARBA" id="ARBA00006598"/>
    </source>
</evidence>
<dbReference type="PROSITE" id="PS00936">
    <property type="entry name" value="RIBOSOMAL_L35"/>
    <property type="match status" value="1"/>
</dbReference>
<sequence>MPKLKTHRGARKRFKITSKGKIKRSKAFASHLKLKKTAKRKRKLRKPGILNKSDTKRIKKLLSNV</sequence>
<protein>
    <recommendedName>
        <fullName evidence="4 5">Large ribosomal subunit protein bL35</fullName>
    </recommendedName>
</protein>
<accession>A0A7V0QPW9</accession>
<dbReference type="HAMAP" id="MF_00514">
    <property type="entry name" value="Ribosomal_bL35"/>
    <property type="match status" value="1"/>
</dbReference>
<reference evidence="7" key="1">
    <citation type="journal article" date="2020" name="mSystems">
        <title>Genome- and Community-Level Interaction Insights into Carbon Utilization and Element Cycling Functions of Hydrothermarchaeota in Hydrothermal Sediment.</title>
        <authorList>
            <person name="Zhou Z."/>
            <person name="Liu Y."/>
            <person name="Xu W."/>
            <person name="Pan J."/>
            <person name="Luo Z.H."/>
            <person name="Li M."/>
        </authorList>
    </citation>
    <scope>NUCLEOTIDE SEQUENCE [LARGE SCALE GENOMIC DNA]</scope>
    <source>
        <strain evidence="7">HyVt-219</strain>
    </source>
</reference>
<dbReference type="InterPro" id="IPR021137">
    <property type="entry name" value="Ribosomal_bL35-like"/>
</dbReference>
<dbReference type="FunFam" id="4.10.410.60:FF:000001">
    <property type="entry name" value="50S ribosomal protein L35"/>
    <property type="match status" value="1"/>
</dbReference>
<dbReference type="GO" id="GO:0003735">
    <property type="term" value="F:structural constituent of ribosome"/>
    <property type="evidence" value="ECO:0007669"/>
    <property type="project" value="InterPro"/>
</dbReference>
<evidence type="ECO:0000313" key="7">
    <source>
        <dbReference type="EMBL" id="HDN84181.1"/>
    </source>
</evidence>
<dbReference type="GO" id="GO:0022625">
    <property type="term" value="C:cytosolic large ribosomal subunit"/>
    <property type="evidence" value="ECO:0007669"/>
    <property type="project" value="TreeGrafter"/>
</dbReference>
<gene>
    <name evidence="5" type="primary">rpmI</name>
    <name evidence="7" type="ORF">ENG47_00300</name>
</gene>
<dbReference type="SUPFAM" id="SSF143034">
    <property type="entry name" value="L35p-like"/>
    <property type="match status" value="1"/>
</dbReference>
<evidence type="ECO:0000256" key="3">
    <source>
        <dbReference type="ARBA" id="ARBA00023274"/>
    </source>
</evidence>
<comment type="caution">
    <text evidence="7">The sequence shown here is derived from an EMBL/GenBank/DDBJ whole genome shotgun (WGS) entry which is preliminary data.</text>
</comment>